<reference evidence="1 2" key="1">
    <citation type="submission" date="2015-05" db="EMBL/GenBank/DDBJ databases">
        <title>Evolution of Trichinella species and genotypes.</title>
        <authorList>
            <person name="Korhonen P.K."/>
            <person name="Edoardo P."/>
            <person name="Giuseppe L.R."/>
            <person name="Gasser R.B."/>
        </authorList>
    </citation>
    <scope>NUCLEOTIDE SEQUENCE [LARGE SCALE GENOMIC DNA]</scope>
    <source>
        <strain evidence="1">ISS10</strain>
    </source>
</reference>
<protein>
    <submittedName>
        <fullName evidence="1">Uncharacterized protein</fullName>
    </submittedName>
</protein>
<comment type="caution">
    <text evidence="1">The sequence shown here is derived from an EMBL/GenBank/DDBJ whole genome shotgun (WGS) entry which is preliminary data.</text>
</comment>
<accession>A0A0V1KKF6</accession>
<keyword evidence="2" id="KW-1185">Reference proteome</keyword>
<dbReference type="AlphaFoldDB" id="A0A0V1KKF6"/>
<proteinExistence type="predicted"/>
<gene>
    <name evidence="1" type="ORF">T02_10232</name>
</gene>
<dbReference type="EMBL" id="JYDW01000584">
    <property type="protein sequence ID" value="KRZ47743.1"/>
    <property type="molecule type" value="Genomic_DNA"/>
</dbReference>
<organism evidence="1 2">
    <name type="scientific">Trichinella nativa</name>
    <dbReference type="NCBI Taxonomy" id="6335"/>
    <lineage>
        <taxon>Eukaryota</taxon>
        <taxon>Metazoa</taxon>
        <taxon>Ecdysozoa</taxon>
        <taxon>Nematoda</taxon>
        <taxon>Enoplea</taxon>
        <taxon>Dorylaimia</taxon>
        <taxon>Trichinellida</taxon>
        <taxon>Trichinellidae</taxon>
        <taxon>Trichinella</taxon>
    </lineage>
</organism>
<evidence type="ECO:0000313" key="2">
    <source>
        <dbReference type="Proteomes" id="UP000054721"/>
    </source>
</evidence>
<sequence length="101" mass="11290">MINAVKNTLLNFLLLEKLSHVTEQKQRHGETALSGILYEYGPFNVSMAIEFCSICPVMGPTGSFCYHHESLRVFSVNVTNKEDIMKMSIPYQSASAAPFES</sequence>
<dbReference type="Proteomes" id="UP000054721">
    <property type="component" value="Unassembled WGS sequence"/>
</dbReference>
<name>A0A0V1KKF6_9BILA</name>
<evidence type="ECO:0000313" key="1">
    <source>
        <dbReference type="EMBL" id="KRZ47743.1"/>
    </source>
</evidence>